<evidence type="ECO:0008006" key="3">
    <source>
        <dbReference type="Google" id="ProtNLM"/>
    </source>
</evidence>
<dbReference type="OrthoDB" id="5684515at2"/>
<evidence type="ECO:0000313" key="2">
    <source>
        <dbReference type="Proteomes" id="UP000324106"/>
    </source>
</evidence>
<dbReference type="AlphaFoldDB" id="A0A5P2AVA5"/>
<proteinExistence type="predicted"/>
<dbReference type="Pfam" id="PF26421">
    <property type="entry name" value="Avidin_like"/>
    <property type="match status" value="1"/>
</dbReference>
<reference evidence="1 2" key="1">
    <citation type="submission" date="2018-05" db="EMBL/GenBank/DDBJ databases">
        <title>Streptomyces venezuelae.</title>
        <authorList>
            <person name="Kim W."/>
            <person name="Lee N."/>
            <person name="Cho B.-K."/>
        </authorList>
    </citation>
    <scope>NUCLEOTIDE SEQUENCE [LARGE SCALE GENOMIC DNA]</scope>
    <source>
        <strain evidence="1 2">ATCC 15068</strain>
    </source>
</reference>
<dbReference type="EMBL" id="CP029194">
    <property type="protein sequence ID" value="QES22133.1"/>
    <property type="molecule type" value="Genomic_DNA"/>
</dbReference>
<protein>
    <recommendedName>
        <fullName evidence="3">N-acetylglutamate synthase</fullName>
    </recommendedName>
</protein>
<organism evidence="1 2">
    <name type="scientific">Streptomyces venezuelae</name>
    <dbReference type="NCBI Taxonomy" id="54571"/>
    <lineage>
        <taxon>Bacteria</taxon>
        <taxon>Bacillati</taxon>
        <taxon>Actinomycetota</taxon>
        <taxon>Actinomycetes</taxon>
        <taxon>Kitasatosporales</taxon>
        <taxon>Streptomycetaceae</taxon>
        <taxon>Streptomyces</taxon>
    </lineage>
</organism>
<dbReference type="Proteomes" id="UP000324106">
    <property type="component" value="Chromosome"/>
</dbReference>
<evidence type="ECO:0000313" key="1">
    <source>
        <dbReference type="EMBL" id="QES22133.1"/>
    </source>
</evidence>
<sequence>MTDFDGKRFRNPAYGDRAPVALYRQDGDLLWADFEGGDVRKGALSGRQLADGSLEFGYTMVMTSGDVITGRCNSVPETGDDGRVTLHETWERYGPHAATGVSELREV</sequence>
<gene>
    <name evidence="1" type="ORF">DEJ46_26000</name>
</gene>
<dbReference type="InterPro" id="IPR058595">
    <property type="entry name" value="Avidin-like"/>
</dbReference>
<accession>A0A5P2AVA5</accession>
<name>A0A5P2AVA5_STRVZ</name>
<dbReference type="RefSeq" id="WP_150270118.1">
    <property type="nucleotide sequence ID" value="NZ_CP029194.1"/>
</dbReference>